<feature type="transmembrane region" description="Helical" evidence="1">
    <location>
        <begin position="115"/>
        <end position="136"/>
    </location>
</feature>
<dbReference type="PANTHER" id="PTHR34978:SF3">
    <property type="entry name" value="SLR0241 PROTEIN"/>
    <property type="match status" value="1"/>
</dbReference>
<dbReference type="InterPro" id="IPR008756">
    <property type="entry name" value="Peptidase_M56"/>
</dbReference>
<evidence type="ECO:0000256" key="1">
    <source>
        <dbReference type="SAM" id="Phobius"/>
    </source>
</evidence>
<dbReference type="STRING" id="1195236.CTER_0348"/>
<sequence>MDKLFLTILNMSLTGAFVIGAICLARLPLKKAPKIISYCLWAVAGFRLVFPFSIESIFSLIPFKAHTIPTDIVMQPVPRIDSGISFVNNAVSSILPAAKPTASVNPLQIWMATGAWLWFGGVAVLFIYGVVSFFILKRNMREAAHIEANIYEAENIKSPCVLGVFKPKIYLPIGLSGQEKIYIVLHEQTHIRRHDHIIKFVAYFILCVHWFNPLAWVAFLLMGVDMEMSCDERVLKEMGGEIKKDYSLSLLSLATERRIIGGSPLAFGEGGVKGRIKNVLNFKKPSRMIIVVSVALVAVLSAGFAVNRATDGNILNSFIPMSMKNVDKEPHFAGTVTEVHDNAILVSVNEGEDARRSSDLISVSLNVKLKDSMTHFTVGDKVIVYYNGEIAESYPAQVNTVYAIILTSPDMQITSSDENISDIAQRVEDGLFVIMSSPLSSSNPQDYINEHWEEYENLTMKYPDGVLEYLLSQFEAGNFSGLRGQIMMRMCKDMLGVQNNVTDESLSPQEWYRQLSIISEIKLPDFKPENPSGVYDGEVDGKVYGGIFNSAILQQYGGSESGFLMYAPTIYDAFEESGKLKVFVTVYYEYYRLYGSTLESTGGAVIPGAIIFRSGDYSSGWEFEEFLEVGSANLPDGAYFGDSIRKLCVMPVSGNEIKGLAEKMTSDYANDARRELLMQSLKEHLTAHGQTGISLKKPDGSMIELN</sequence>
<dbReference type="Pfam" id="PF11518">
    <property type="entry name" value="DUF3221"/>
    <property type="match status" value="1"/>
</dbReference>
<evidence type="ECO:0000313" key="3">
    <source>
        <dbReference type="EMBL" id="EMS73641.1"/>
    </source>
</evidence>
<keyword evidence="4" id="KW-1185">Reference proteome</keyword>
<accession>S0FTI2</accession>
<keyword evidence="1" id="KW-0812">Transmembrane</keyword>
<dbReference type="eggNOG" id="COG4219">
    <property type="taxonomic scope" value="Bacteria"/>
</dbReference>
<dbReference type="PATRIC" id="fig|1195236.3.peg.657"/>
<dbReference type="CDD" id="cd07341">
    <property type="entry name" value="M56_BlaR1_MecR1_like"/>
    <property type="match status" value="1"/>
</dbReference>
<keyword evidence="1" id="KW-1133">Transmembrane helix</keyword>
<feature type="domain" description="Peptidase M56" evidence="2">
    <location>
        <begin position="7"/>
        <end position="278"/>
    </location>
</feature>
<feature type="transmembrane region" description="Helical" evidence="1">
    <location>
        <begin position="6"/>
        <end position="27"/>
    </location>
</feature>
<organism evidence="3 4">
    <name type="scientific">Ruminiclostridium cellobioparum subsp. termitidis CT1112</name>
    <dbReference type="NCBI Taxonomy" id="1195236"/>
    <lineage>
        <taxon>Bacteria</taxon>
        <taxon>Bacillati</taxon>
        <taxon>Bacillota</taxon>
        <taxon>Clostridia</taxon>
        <taxon>Eubacteriales</taxon>
        <taxon>Oscillospiraceae</taxon>
        <taxon>Ruminiclostridium</taxon>
    </lineage>
</organism>
<feature type="transmembrane region" description="Helical" evidence="1">
    <location>
        <begin position="39"/>
        <end position="61"/>
    </location>
</feature>
<dbReference type="InterPro" id="IPR021598">
    <property type="entry name" value="DUF3221"/>
</dbReference>
<evidence type="ECO:0000259" key="2">
    <source>
        <dbReference type="Pfam" id="PF05569"/>
    </source>
</evidence>
<evidence type="ECO:0000313" key="4">
    <source>
        <dbReference type="Proteomes" id="UP000014155"/>
    </source>
</evidence>
<name>S0FTI2_RUMCE</name>
<reference evidence="3 4" key="1">
    <citation type="journal article" date="2013" name="Genome Announc.">
        <title>Draft Genome Sequence of the Cellulolytic, Mesophilic, Anaerobic Bacterium Clostridium termitidis Strain CT1112 (DSM 5398).</title>
        <authorList>
            <person name="Lal S."/>
            <person name="Ramachandran U."/>
            <person name="Zhang X."/>
            <person name="Munir R."/>
            <person name="Sparling R."/>
            <person name="Levin D.B."/>
        </authorList>
    </citation>
    <scope>NUCLEOTIDE SEQUENCE [LARGE SCALE GENOMIC DNA]</scope>
    <source>
        <strain evidence="3 4">CT1112</strain>
    </source>
</reference>
<gene>
    <name evidence="3" type="ORF">CTER_0348</name>
</gene>
<dbReference type="RefSeq" id="WP_004623634.1">
    <property type="nucleotide sequence ID" value="NZ_AORV01000016.1"/>
</dbReference>
<protein>
    <submittedName>
        <fullName evidence="3">Peptidase M56 family protein</fullName>
    </submittedName>
</protein>
<proteinExistence type="predicted"/>
<dbReference type="AlphaFoldDB" id="S0FTI2"/>
<dbReference type="Proteomes" id="UP000014155">
    <property type="component" value="Unassembled WGS sequence"/>
</dbReference>
<feature type="transmembrane region" description="Helical" evidence="1">
    <location>
        <begin position="288"/>
        <end position="306"/>
    </location>
</feature>
<comment type="caution">
    <text evidence="3">The sequence shown here is derived from an EMBL/GenBank/DDBJ whole genome shotgun (WGS) entry which is preliminary data.</text>
</comment>
<feature type="transmembrane region" description="Helical" evidence="1">
    <location>
        <begin position="200"/>
        <end position="222"/>
    </location>
</feature>
<dbReference type="EMBL" id="AORV01000016">
    <property type="protein sequence ID" value="EMS73641.1"/>
    <property type="molecule type" value="Genomic_DNA"/>
</dbReference>
<dbReference type="InterPro" id="IPR052173">
    <property type="entry name" value="Beta-lactam_resp_regulator"/>
</dbReference>
<dbReference type="PANTHER" id="PTHR34978">
    <property type="entry name" value="POSSIBLE SENSOR-TRANSDUCER PROTEIN BLAR"/>
    <property type="match status" value="1"/>
</dbReference>
<dbReference type="Pfam" id="PF05569">
    <property type="entry name" value="Peptidase_M56"/>
    <property type="match status" value="1"/>
</dbReference>
<keyword evidence="1" id="KW-0472">Membrane</keyword>